<gene>
    <name evidence="1" type="ORF">DQK91_11575</name>
</gene>
<dbReference type="EMBL" id="QMIF01000007">
    <property type="protein sequence ID" value="TVM33303.1"/>
    <property type="molecule type" value="Genomic_DNA"/>
</dbReference>
<proteinExistence type="predicted"/>
<evidence type="ECO:0000313" key="2">
    <source>
        <dbReference type="Proteomes" id="UP000434052"/>
    </source>
</evidence>
<organism evidence="1 2">
    <name type="scientific">Oceanidesulfovibrio marinus</name>
    <dbReference type="NCBI Taxonomy" id="370038"/>
    <lineage>
        <taxon>Bacteria</taxon>
        <taxon>Pseudomonadati</taxon>
        <taxon>Thermodesulfobacteriota</taxon>
        <taxon>Desulfovibrionia</taxon>
        <taxon>Desulfovibrionales</taxon>
        <taxon>Desulfovibrionaceae</taxon>
        <taxon>Oceanidesulfovibrio</taxon>
    </lineage>
</organism>
<dbReference type="Gene3D" id="3.30.1330.60">
    <property type="entry name" value="OmpA-like domain"/>
    <property type="match status" value="1"/>
</dbReference>
<accession>A0A6P1ZEY2</accession>
<dbReference type="OrthoDB" id="9782229at2"/>
<reference evidence="1 2" key="1">
    <citation type="submission" date="2018-06" db="EMBL/GenBank/DDBJ databases">
        <title>Complete genome of Desulfovibrio marinus P48SEP.</title>
        <authorList>
            <person name="Crispim J.S."/>
            <person name="Vidigal P.M.P."/>
            <person name="Silva L.C.F."/>
            <person name="Araujo L.C."/>
            <person name="Laguardia C.N."/>
            <person name="Dias R.S."/>
            <person name="Sousa M.P."/>
            <person name="Paula S.O."/>
            <person name="Silva C."/>
        </authorList>
    </citation>
    <scope>NUCLEOTIDE SEQUENCE [LARGE SCALE GENOMIC DNA]</scope>
    <source>
        <strain evidence="1 2">P48SEP</strain>
    </source>
</reference>
<evidence type="ECO:0008006" key="3">
    <source>
        <dbReference type="Google" id="ProtNLM"/>
    </source>
</evidence>
<evidence type="ECO:0000313" key="1">
    <source>
        <dbReference type="EMBL" id="TVM33303.1"/>
    </source>
</evidence>
<dbReference type="InterPro" id="IPR036737">
    <property type="entry name" value="OmpA-like_sf"/>
</dbReference>
<comment type="caution">
    <text evidence="1">The sequence shown here is derived from an EMBL/GenBank/DDBJ whole genome shotgun (WGS) entry which is preliminary data.</text>
</comment>
<dbReference type="PROSITE" id="PS51257">
    <property type="entry name" value="PROKAR_LIPOPROTEIN"/>
    <property type="match status" value="1"/>
</dbReference>
<dbReference type="SUPFAM" id="SSF103088">
    <property type="entry name" value="OmpA-like"/>
    <property type="match status" value="1"/>
</dbReference>
<protein>
    <recommendedName>
        <fullName evidence="3">OmpA family protein</fullName>
    </recommendedName>
</protein>
<dbReference type="Proteomes" id="UP000434052">
    <property type="component" value="Unassembled WGS sequence"/>
</dbReference>
<name>A0A6P1ZEY2_9BACT</name>
<sequence length="213" mass="23020">MKRAIVILLSLAAICILALSGCEKKPQVIIAPISPEIFRFPNGATLPANTADRAGALGEIAVQAHRRHLLGGPDMGANRETVEIAMDMFYDLSQAQGAGEVTLFFDTGSAVIKPGERDKLEQFLSRIALDGYGRTVHLLLIGSASATGPRELNTRLSTQRTEAPLPIVQRMLSGGPYAIHPINALGDMYSPRNVPNQVNRLYQYVQIIVAYGP</sequence>
<dbReference type="RefSeq" id="WP_144305526.1">
    <property type="nucleotide sequence ID" value="NZ_QMIF01000007.1"/>
</dbReference>
<dbReference type="AlphaFoldDB" id="A0A6P1ZEY2"/>